<organism evidence="2 3">
    <name type="scientific">Paraburkholderia piptadeniae</name>
    <dbReference type="NCBI Taxonomy" id="1701573"/>
    <lineage>
        <taxon>Bacteria</taxon>
        <taxon>Pseudomonadati</taxon>
        <taxon>Pseudomonadota</taxon>
        <taxon>Betaproteobacteria</taxon>
        <taxon>Burkholderiales</taxon>
        <taxon>Burkholderiaceae</taxon>
        <taxon>Paraburkholderia</taxon>
    </lineage>
</organism>
<gene>
    <name evidence="2" type="ORF">BN2476_740090</name>
</gene>
<keyword evidence="3" id="KW-1185">Reference proteome</keyword>
<protein>
    <submittedName>
        <fullName evidence="2">Uncharacterized protein</fullName>
    </submittedName>
</protein>
<feature type="region of interest" description="Disordered" evidence="1">
    <location>
        <begin position="76"/>
        <end position="103"/>
    </location>
</feature>
<comment type="caution">
    <text evidence="2">The sequence shown here is derived from an EMBL/GenBank/DDBJ whole genome shotgun (WGS) entry which is preliminary data.</text>
</comment>
<proteinExistence type="predicted"/>
<evidence type="ECO:0000313" key="2">
    <source>
        <dbReference type="EMBL" id="SIT50046.1"/>
    </source>
</evidence>
<dbReference type="EMBL" id="CYGY02000074">
    <property type="protein sequence ID" value="SIT50046.1"/>
    <property type="molecule type" value="Genomic_DNA"/>
</dbReference>
<evidence type="ECO:0000256" key="1">
    <source>
        <dbReference type="SAM" id="MobiDB-lite"/>
    </source>
</evidence>
<evidence type="ECO:0000313" key="3">
    <source>
        <dbReference type="Proteomes" id="UP000195569"/>
    </source>
</evidence>
<sequence>MLCPHGNIDGTDARAHRLLITRLQLGKPMDGLKEVLLSHKTFQFWIVVGVLSYGAKLPPSPAGRWARGSFAPEPARWTAEPVSRTGHRGRVHRPDSAGLSQGMHTLPLTLQPLLPGRAPSLPLGAIPLAAGYLALSSSQGYTSATLNAARNPVLVVSGEVACGPPSGTAGSPRYLVARGSEMRRDHSGRGAGRFKCMVISLDARDAPY</sequence>
<name>A0A1N7SSX0_9BURK</name>
<dbReference type="Proteomes" id="UP000195569">
    <property type="component" value="Unassembled WGS sequence"/>
</dbReference>
<dbReference type="AlphaFoldDB" id="A0A1N7SSX0"/>
<accession>A0A1N7SSX0</accession>
<reference evidence="2" key="1">
    <citation type="submission" date="2016-12" db="EMBL/GenBank/DDBJ databases">
        <authorList>
            <person name="Moulin L."/>
        </authorList>
    </citation>
    <scope>NUCLEOTIDE SEQUENCE [LARGE SCALE GENOMIC DNA]</scope>
    <source>
        <strain evidence="2">STM 7183</strain>
    </source>
</reference>